<proteinExistence type="predicted"/>
<protein>
    <submittedName>
        <fullName evidence="2">Uncharacterized protein</fullName>
    </submittedName>
</protein>
<feature type="region of interest" description="Disordered" evidence="1">
    <location>
        <begin position="173"/>
        <end position="270"/>
    </location>
</feature>
<gene>
    <name evidence="2" type="ORF">GCM10023175_32520</name>
</gene>
<name>A0ABP8RSS8_9PSEU</name>
<feature type="compositionally biased region" description="Pro residues" evidence="1">
    <location>
        <begin position="1"/>
        <end position="12"/>
    </location>
</feature>
<feature type="compositionally biased region" description="Polar residues" evidence="1">
    <location>
        <begin position="13"/>
        <end position="24"/>
    </location>
</feature>
<dbReference type="EMBL" id="BAABGT010000038">
    <property type="protein sequence ID" value="GAA4547716.1"/>
    <property type="molecule type" value="Genomic_DNA"/>
</dbReference>
<accession>A0ABP8RSS8</accession>
<feature type="region of interest" description="Disordered" evidence="1">
    <location>
        <begin position="1"/>
        <end position="42"/>
    </location>
</feature>
<evidence type="ECO:0000313" key="3">
    <source>
        <dbReference type="Proteomes" id="UP001501598"/>
    </source>
</evidence>
<comment type="caution">
    <text evidence="2">The sequence shown here is derived from an EMBL/GenBank/DDBJ whole genome shotgun (WGS) entry which is preliminary data.</text>
</comment>
<dbReference type="Proteomes" id="UP001501598">
    <property type="component" value="Unassembled WGS sequence"/>
</dbReference>
<feature type="compositionally biased region" description="Low complexity" evidence="1">
    <location>
        <begin position="173"/>
        <end position="186"/>
    </location>
</feature>
<keyword evidence="3" id="KW-1185">Reference proteome</keyword>
<feature type="compositionally biased region" description="Pro residues" evidence="1">
    <location>
        <begin position="187"/>
        <end position="199"/>
    </location>
</feature>
<reference evidence="3" key="1">
    <citation type="journal article" date="2019" name="Int. J. Syst. Evol. Microbiol.">
        <title>The Global Catalogue of Microorganisms (GCM) 10K type strain sequencing project: providing services to taxonomists for standard genome sequencing and annotation.</title>
        <authorList>
            <consortium name="The Broad Institute Genomics Platform"/>
            <consortium name="The Broad Institute Genome Sequencing Center for Infectious Disease"/>
            <person name="Wu L."/>
            <person name="Ma J."/>
        </authorList>
    </citation>
    <scope>NUCLEOTIDE SEQUENCE [LARGE SCALE GENOMIC DNA]</scope>
    <source>
        <strain evidence="3">JCM 17906</strain>
    </source>
</reference>
<evidence type="ECO:0000256" key="1">
    <source>
        <dbReference type="SAM" id="MobiDB-lite"/>
    </source>
</evidence>
<dbReference type="RefSeq" id="WP_345418483.1">
    <property type="nucleotide sequence ID" value="NZ_BAABGT010000038.1"/>
</dbReference>
<evidence type="ECO:0000313" key="2">
    <source>
        <dbReference type="EMBL" id="GAA4547716.1"/>
    </source>
</evidence>
<organism evidence="2 3">
    <name type="scientific">Pseudonocardia xishanensis</name>
    <dbReference type="NCBI Taxonomy" id="630995"/>
    <lineage>
        <taxon>Bacteria</taxon>
        <taxon>Bacillati</taxon>
        <taxon>Actinomycetota</taxon>
        <taxon>Actinomycetes</taxon>
        <taxon>Pseudonocardiales</taxon>
        <taxon>Pseudonocardiaceae</taxon>
        <taxon>Pseudonocardia</taxon>
    </lineage>
</organism>
<sequence>MTQPASGPPPAVQTPTSESPTDPSLPQVARAETGAIGHSAADAGRQIADTAVDQAAEVGQEARRQAKDLFAQAREQATGQVRTGQQKAGESLQALASELRDMAGAGERSGVASDLAAQAAERLEGASHWLVEREPGDLVEEFRGFARRRPGAFLLGAAAAGLLVGRLTRGAIDANRDTGSSTTPGSPDVPPPTTTPPRAPEPHMNPYGGQSRPVGQSGSSPDPADADAEAQWTQPDRTPSHAARAGATTVGEYVEELERREPRIGPGGGR</sequence>